<gene>
    <name evidence="2" type="primary">OJ1159_D09.30</name>
</gene>
<feature type="region of interest" description="Disordered" evidence="1">
    <location>
        <begin position="1"/>
        <end position="31"/>
    </location>
</feature>
<feature type="compositionally biased region" description="Basic residues" evidence="1">
    <location>
        <begin position="22"/>
        <end position="31"/>
    </location>
</feature>
<accession>Q5VP23</accession>
<reference evidence="2" key="1">
    <citation type="journal article" date="2002" name="Nature">
        <title>The genome sequence and structure of rice chromosome 1.</title>
        <authorList>
            <person name="Sasaki T."/>
            <person name="Matsumoto T."/>
            <person name="Yamamoto K."/>
            <person name="Sakata K."/>
            <person name="Baba T."/>
            <person name="Katayose Y."/>
            <person name="Wu J."/>
            <person name="Niimura Y."/>
            <person name="Cheng Z."/>
            <person name="Nagamura Y."/>
            <person name="Antonio B.A."/>
            <person name="Kanamori H."/>
            <person name="Hosokawa S."/>
            <person name="Masukawa M."/>
            <person name="Arikawa K."/>
            <person name="Chiden Y."/>
            <person name="Hayashi M."/>
            <person name="Okamoto M."/>
            <person name="Ando T."/>
            <person name="Aoki H."/>
            <person name="Arita K."/>
            <person name="Hamada M."/>
            <person name="Harada C."/>
            <person name="Hijishita S."/>
            <person name="Honda M."/>
            <person name="Ichikawa Y."/>
            <person name="Idonuma A."/>
            <person name="Iijima M."/>
            <person name="Ikeda M."/>
            <person name="Ikeno M."/>
            <person name="Itoh S."/>
            <person name="Itoh T."/>
            <person name="Itoh Y."/>
            <person name="Itoh Y."/>
            <person name="Iwabuchi A."/>
            <person name="Kamiya K."/>
            <person name="Karasawa W."/>
            <person name="Katagiri S."/>
            <person name="Kikuta A."/>
            <person name="Kobayashi N."/>
            <person name="Kono I."/>
            <person name="Machita K."/>
            <person name="Maehara T."/>
            <person name="Mizuno H."/>
            <person name="Mizubayashi T."/>
            <person name="Mukai Y."/>
            <person name="Nagasaki H."/>
            <person name="Nakashima M."/>
            <person name="Nakama Y."/>
            <person name="Nakamichi Y."/>
            <person name="Nakamura M."/>
            <person name="Namiki N."/>
            <person name="Negishi M."/>
            <person name="Ohta I."/>
            <person name="Ono N."/>
            <person name="Saji S."/>
            <person name="Sakai K."/>
            <person name="Shibata M."/>
            <person name="Shimokawa T."/>
            <person name="Shomura A."/>
            <person name="Song J."/>
            <person name="Takazaki Y."/>
            <person name="Terasawa K."/>
            <person name="Tsuji K."/>
            <person name="Waki K."/>
            <person name="Yamagata H."/>
            <person name="Yamane H."/>
            <person name="Yoshiki S."/>
            <person name="Yoshihara R."/>
            <person name="Yukawa K."/>
            <person name="Zhong H."/>
            <person name="Iwama H."/>
            <person name="Endo T."/>
            <person name="Ito H."/>
            <person name="Hahn J.H."/>
            <person name="Kim H.I."/>
            <person name="Eun M.Y."/>
            <person name="Yano M."/>
            <person name="Jiang J."/>
            <person name="Gojobori T."/>
        </authorList>
    </citation>
    <scope>NUCLEOTIDE SEQUENCE [LARGE SCALE GENOMIC DNA]</scope>
</reference>
<feature type="compositionally biased region" description="Low complexity" evidence="1">
    <location>
        <begin position="11"/>
        <end position="21"/>
    </location>
</feature>
<organism evidence="2">
    <name type="scientific">Oryza sativa subsp. japonica</name>
    <name type="common">Rice</name>
    <dbReference type="NCBI Taxonomy" id="39947"/>
    <lineage>
        <taxon>Eukaryota</taxon>
        <taxon>Viridiplantae</taxon>
        <taxon>Streptophyta</taxon>
        <taxon>Embryophyta</taxon>
        <taxon>Tracheophyta</taxon>
        <taxon>Spermatophyta</taxon>
        <taxon>Magnoliopsida</taxon>
        <taxon>Liliopsida</taxon>
        <taxon>Poales</taxon>
        <taxon>Poaceae</taxon>
        <taxon>BOP clade</taxon>
        <taxon>Oryzoideae</taxon>
        <taxon>Oryzeae</taxon>
        <taxon>Oryzinae</taxon>
        <taxon>Oryza</taxon>
        <taxon>Oryza sativa</taxon>
    </lineage>
</organism>
<proteinExistence type="predicted"/>
<evidence type="ECO:0000256" key="1">
    <source>
        <dbReference type="SAM" id="MobiDB-lite"/>
    </source>
</evidence>
<feature type="compositionally biased region" description="Basic residues" evidence="1">
    <location>
        <begin position="1"/>
        <end position="10"/>
    </location>
</feature>
<sequence length="126" mass="14141">MRRARVRVSRASRVPSALATASRRRRPNRRAARCFPRAHTVVADRPVAAVVSTCRACPASAARVAVPLQTGQFPNRHRLLLNQGTSLTTKNPIILEIQYLPNLAEEDDEDPADEEFFQEQVGYDEF</sequence>
<protein>
    <submittedName>
        <fullName evidence="2">Uncharacterized protein</fullName>
    </submittedName>
</protein>
<name>Q5VP23_ORYSJ</name>
<dbReference type="EMBL" id="AP003792">
    <property type="protein sequence ID" value="BAD68806.1"/>
    <property type="molecule type" value="Genomic_DNA"/>
</dbReference>
<dbReference type="AlphaFoldDB" id="Q5VP23"/>
<evidence type="ECO:0000313" key="2">
    <source>
        <dbReference type="EMBL" id="BAD68806.1"/>
    </source>
</evidence>
<dbReference type="Proteomes" id="UP000817658">
    <property type="component" value="Chromosome 1"/>
</dbReference>